<evidence type="ECO:0000313" key="2">
    <source>
        <dbReference type="EnsemblProtists" id="PYU1_T010204"/>
    </source>
</evidence>
<name>K3WZ05_GLOUD</name>
<feature type="compositionally biased region" description="Basic and acidic residues" evidence="1">
    <location>
        <begin position="1122"/>
        <end position="1131"/>
    </location>
</feature>
<dbReference type="VEuPathDB" id="FungiDB:PYU1_G010184"/>
<dbReference type="EnsemblProtists" id="PYU1_T010204">
    <property type="protein sequence ID" value="PYU1_T010204"/>
    <property type="gene ID" value="PYU1_G010184"/>
</dbReference>
<evidence type="ECO:0000256" key="1">
    <source>
        <dbReference type="SAM" id="MobiDB-lite"/>
    </source>
</evidence>
<keyword evidence="3" id="KW-1185">Reference proteome</keyword>
<dbReference type="HOGENOM" id="CLU_254964_0_0_1"/>
<dbReference type="InterPro" id="IPR016024">
    <property type="entry name" value="ARM-type_fold"/>
</dbReference>
<dbReference type="OMA" id="WRHIAYL"/>
<organism evidence="2 3">
    <name type="scientific">Globisporangium ultimum (strain ATCC 200006 / CBS 805.95 / DAOM BR144)</name>
    <name type="common">Pythium ultimum</name>
    <dbReference type="NCBI Taxonomy" id="431595"/>
    <lineage>
        <taxon>Eukaryota</taxon>
        <taxon>Sar</taxon>
        <taxon>Stramenopiles</taxon>
        <taxon>Oomycota</taxon>
        <taxon>Peronosporomycetes</taxon>
        <taxon>Pythiales</taxon>
        <taxon>Pythiaceae</taxon>
        <taxon>Globisporangium</taxon>
    </lineage>
</organism>
<dbReference type="EMBL" id="GL376623">
    <property type="status" value="NOT_ANNOTATED_CDS"/>
    <property type="molecule type" value="Genomic_DNA"/>
</dbReference>
<reference evidence="3" key="2">
    <citation type="submission" date="2010-04" db="EMBL/GenBank/DDBJ databases">
        <authorList>
            <person name="Buell R."/>
            <person name="Hamilton J."/>
            <person name="Hostetler J."/>
        </authorList>
    </citation>
    <scope>NUCLEOTIDE SEQUENCE [LARGE SCALE GENOMIC DNA]</scope>
    <source>
        <strain evidence="3">DAOM:BR144</strain>
    </source>
</reference>
<protein>
    <submittedName>
        <fullName evidence="2">Uncharacterized protein</fullName>
    </submittedName>
</protein>
<dbReference type="eggNOG" id="ENOG502S06R">
    <property type="taxonomic scope" value="Eukaryota"/>
</dbReference>
<reference evidence="3" key="1">
    <citation type="journal article" date="2010" name="Genome Biol.">
        <title>Genome sequence of the necrotrophic plant pathogen Pythium ultimum reveals original pathogenicity mechanisms and effector repertoire.</title>
        <authorList>
            <person name="Levesque C.A."/>
            <person name="Brouwer H."/>
            <person name="Cano L."/>
            <person name="Hamilton J.P."/>
            <person name="Holt C."/>
            <person name="Huitema E."/>
            <person name="Raffaele S."/>
            <person name="Robideau G.P."/>
            <person name="Thines M."/>
            <person name="Win J."/>
            <person name="Zerillo M.M."/>
            <person name="Beakes G.W."/>
            <person name="Boore J.L."/>
            <person name="Busam D."/>
            <person name="Dumas B."/>
            <person name="Ferriera S."/>
            <person name="Fuerstenberg S.I."/>
            <person name="Gachon C.M."/>
            <person name="Gaulin E."/>
            <person name="Govers F."/>
            <person name="Grenville-Briggs L."/>
            <person name="Horner N."/>
            <person name="Hostetler J."/>
            <person name="Jiang R.H."/>
            <person name="Johnson J."/>
            <person name="Krajaejun T."/>
            <person name="Lin H."/>
            <person name="Meijer H.J."/>
            <person name="Moore B."/>
            <person name="Morris P."/>
            <person name="Phuntmart V."/>
            <person name="Puiu D."/>
            <person name="Shetty J."/>
            <person name="Stajich J.E."/>
            <person name="Tripathy S."/>
            <person name="Wawra S."/>
            <person name="van West P."/>
            <person name="Whitty B.R."/>
            <person name="Coutinho P.M."/>
            <person name="Henrissat B."/>
            <person name="Martin F."/>
            <person name="Thomas P.D."/>
            <person name="Tyler B.M."/>
            <person name="De Vries R.P."/>
            <person name="Kamoun S."/>
            <person name="Yandell M."/>
            <person name="Tisserat N."/>
            <person name="Buell C.R."/>
        </authorList>
    </citation>
    <scope>NUCLEOTIDE SEQUENCE</scope>
    <source>
        <strain evidence="3">DAOM:BR144</strain>
    </source>
</reference>
<feature type="region of interest" description="Disordered" evidence="1">
    <location>
        <begin position="1119"/>
        <end position="1140"/>
    </location>
</feature>
<proteinExistence type="predicted"/>
<evidence type="ECO:0000313" key="3">
    <source>
        <dbReference type="Proteomes" id="UP000019132"/>
    </source>
</evidence>
<sequence>MADAAAAVDEFREFVAEGSFPDALDTCRRLMRTESNAQRVETAHLVLDRLRSHKDDSDDNVNALLRLLSNYVAPTRALTEDALSLLFFCDHRVLLIHHLSKVNARESCFSRVPILLFDRRAALCLTYQSKECVKLVVEAYLELLSSDRSLLVPILGSLADLPLDTAEKSAVLDTAESLLDAAVEEDIPAVVQSLLSMVTVSTAPRIAAKLRAECNRVGSGTLSLIFEIIGRFAVAGSVVLNAFLNTIRYTEALTQFDIILLTYLMGKSTENEASSRHYGIRTALAIIAIKTSTFIAHRGRFHHSVMRKTLECMTQQEWQSDLTSKKLALELIQIGVDCLGFLVESRSSVHEEALTLLFTVSSQPKKLLMLATSRVAQQKRGFLCWKVAEAVAARLSTLATHRSKVLAPYAHLFLDHLHSIASWTNDSNDGDPGFGSYPSNVINLLCSTMVTLTQQERGVFSLLMITIQKQLVSRVGILGISQGHQALNVRAQSSSSHCASVGHVKQLMALFLAGHLLKSSITLEERDRKSLVNWILRLLSTAVSDEILLHALQLVREGMAGSTALFMKGLASEEEHSLCSSLVAQILRKRGFIWSDRDEVSSRQTGSRDSVLAYAVPSSRENPSDDTTTPAVMVVDLSEFSRKMQLGVNPFDVKGGINDDNQPYSESAIDREYLLKLNLLREFFVSFVVFSLPKLQERILDGGFVLPSQYRHIVASDVDATSLDARELGELIWCLACALDITVAGVNIISKQCADSNPDNLELARNHKRLSSRLKICLELHGQLQKLIVVQKGLLEVWQDKAQKSENDDGKEHKTERSGFQWLYVQVGIAERLMGGQVERDGGEFACASLYGIDFEAVCAYFEILWKTSSEKSLPLAHELELLRLGILVNSSAKYGGSDDDGQIDSSESTMRELATWNLQCIYKIFIQIFEFCNDSKAMGEGTAWSEKMIELFAASCSSEANMSDVNTVLANQDEIYRFLLDECLKMKDPRLACALVDILVTLTVKTRKQRAMSHLCVLLLRQPFPISGFAVAALGMRDLNSFKVPGKALPVSLLPPAVISLRGGSQCSLATYRCSSLKWRHLVYLTVGSWAFCSSATAASMLLVSYLGTMKDLVESAVPQDNEKKSKAGESEADDSDDEMRQLPAVLHGEHRLLTSLTVETFPFFLDSVLLCSVAALFRASPNRKIENSTRGTNPFEDICNSLTVIHNAMNLYVDAENSGFNLPAKTASYTLKSTKHRVQKCISWRAEQSADDEHGALHHLEVLFRRVRLVLSAMERVLESFQERLVVKMHQNAHLVSSTADATPTKKRLGAGRWKNELLAKTYGKKFRKRRWISKNESRLLPYFAHAIEELKDFVDHESDVNDIDDVEDVDS</sequence>
<dbReference type="InParanoid" id="K3WZ05"/>
<accession>K3WZ05</accession>
<dbReference type="Proteomes" id="UP000019132">
    <property type="component" value="Unassembled WGS sequence"/>
</dbReference>
<reference evidence="2" key="3">
    <citation type="submission" date="2015-02" db="UniProtKB">
        <authorList>
            <consortium name="EnsemblProtists"/>
        </authorList>
    </citation>
    <scope>IDENTIFICATION</scope>
    <source>
        <strain evidence="2">DAOM BR144</strain>
    </source>
</reference>
<dbReference type="SUPFAM" id="SSF48371">
    <property type="entry name" value="ARM repeat"/>
    <property type="match status" value="1"/>
</dbReference>